<proteinExistence type="predicted"/>
<dbReference type="Proteomes" id="UP001158986">
    <property type="component" value="Unassembled WGS sequence"/>
</dbReference>
<accession>A0ABN8D362</accession>
<name>A0ABN8D362_9STRA</name>
<reference evidence="1 2" key="1">
    <citation type="submission" date="2021-11" db="EMBL/GenBank/DDBJ databases">
        <authorList>
            <person name="Islam A."/>
            <person name="Islam S."/>
            <person name="Flora M.S."/>
            <person name="Rahman M."/>
            <person name="Ziaur R.M."/>
            <person name="Epstein J.H."/>
            <person name="Hassan M."/>
            <person name="Klassen M."/>
            <person name="Woodard K."/>
            <person name="Webb A."/>
            <person name="Webby R.J."/>
            <person name="El Zowalaty M.E."/>
        </authorList>
    </citation>
    <scope>NUCLEOTIDE SEQUENCE [LARGE SCALE GENOMIC DNA]</scope>
    <source>
        <strain evidence="1">Pbs1</strain>
    </source>
</reference>
<keyword evidence="2" id="KW-1185">Reference proteome</keyword>
<sequence length="123" mass="13207">MLRRVAEGQRSSPGEVVITKAFLIETQSVFSDNSSPIAGMIVQVQIDPNKLGIKLAGVEASSLKDCNEPWTVEEHELGGERLFFTLEGNPVPISSTGVPMDGCRDAGVPMDGCRDAGVRQTMM</sequence>
<evidence type="ECO:0000313" key="2">
    <source>
        <dbReference type="Proteomes" id="UP001158986"/>
    </source>
</evidence>
<evidence type="ECO:0000313" key="1">
    <source>
        <dbReference type="EMBL" id="CAH0519853.1"/>
    </source>
</evidence>
<dbReference type="EMBL" id="CAKLCB010000318">
    <property type="protein sequence ID" value="CAH0519853.1"/>
    <property type="molecule type" value="Genomic_DNA"/>
</dbReference>
<comment type="caution">
    <text evidence="1">The sequence shown here is derived from an EMBL/GenBank/DDBJ whole genome shotgun (WGS) entry which is preliminary data.</text>
</comment>
<gene>
    <name evidence="1" type="ORF">PBS001_LOCUS6367</name>
</gene>
<organism evidence="1 2">
    <name type="scientific">Peronospora belbahrii</name>
    <dbReference type="NCBI Taxonomy" id="622444"/>
    <lineage>
        <taxon>Eukaryota</taxon>
        <taxon>Sar</taxon>
        <taxon>Stramenopiles</taxon>
        <taxon>Oomycota</taxon>
        <taxon>Peronosporomycetes</taxon>
        <taxon>Peronosporales</taxon>
        <taxon>Peronosporaceae</taxon>
        <taxon>Peronospora</taxon>
    </lineage>
</organism>
<protein>
    <submittedName>
        <fullName evidence="1">Uncharacterized protein</fullName>
    </submittedName>
</protein>